<proteinExistence type="predicted"/>
<protein>
    <submittedName>
        <fullName evidence="1">Uncharacterized protein</fullName>
    </submittedName>
</protein>
<dbReference type="Proteomes" id="UP001144978">
    <property type="component" value="Unassembled WGS sequence"/>
</dbReference>
<evidence type="ECO:0000313" key="1">
    <source>
        <dbReference type="EMBL" id="KAJ3018433.1"/>
    </source>
</evidence>
<sequence>MDCRARGTNEFDEKLKCDDAIAKARRDASEAGEGGCLQAAWGVLRTVLRTTGQWRDVFSGPRDRGVM</sequence>
<keyword evidence="2" id="KW-1185">Reference proteome</keyword>
<comment type="caution">
    <text evidence="1">The sequence shown here is derived from an EMBL/GenBank/DDBJ whole genome shotgun (WGS) entry which is preliminary data.</text>
</comment>
<accession>A0ACC1QBY0</accession>
<evidence type="ECO:0000313" key="2">
    <source>
        <dbReference type="Proteomes" id="UP001144978"/>
    </source>
</evidence>
<reference evidence="1" key="1">
    <citation type="submission" date="2022-08" db="EMBL/GenBank/DDBJ databases">
        <title>Genome Sequence of Pycnoporus sanguineus.</title>
        <authorList>
            <person name="Buettner E."/>
        </authorList>
    </citation>
    <scope>NUCLEOTIDE SEQUENCE</scope>
    <source>
        <strain evidence="1">CG-C14</strain>
    </source>
</reference>
<gene>
    <name evidence="1" type="ORF">NUW54_g335</name>
</gene>
<organism evidence="1 2">
    <name type="scientific">Trametes sanguinea</name>
    <dbReference type="NCBI Taxonomy" id="158606"/>
    <lineage>
        <taxon>Eukaryota</taxon>
        <taxon>Fungi</taxon>
        <taxon>Dikarya</taxon>
        <taxon>Basidiomycota</taxon>
        <taxon>Agaricomycotina</taxon>
        <taxon>Agaricomycetes</taxon>
        <taxon>Polyporales</taxon>
        <taxon>Polyporaceae</taxon>
        <taxon>Trametes</taxon>
    </lineage>
</organism>
<name>A0ACC1QBY0_9APHY</name>
<dbReference type="EMBL" id="JANSHE010000042">
    <property type="protein sequence ID" value="KAJ3018433.1"/>
    <property type="molecule type" value="Genomic_DNA"/>
</dbReference>